<dbReference type="InterPro" id="IPR005149">
    <property type="entry name" value="Tscrpt_reg_PadR_N"/>
</dbReference>
<evidence type="ECO:0000259" key="1">
    <source>
        <dbReference type="Pfam" id="PF03551"/>
    </source>
</evidence>
<dbReference type="PANTHER" id="PTHR33169:SF25">
    <property type="entry name" value="DNA-BINDING PROTEIN YIZB-RELATED"/>
    <property type="match status" value="1"/>
</dbReference>
<dbReference type="PANTHER" id="PTHR33169">
    <property type="entry name" value="PADR-FAMILY TRANSCRIPTIONAL REGULATOR"/>
    <property type="match status" value="1"/>
</dbReference>
<dbReference type="SUPFAM" id="SSF46785">
    <property type="entry name" value="Winged helix' DNA-binding domain"/>
    <property type="match status" value="1"/>
</dbReference>
<dbReference type="Pfam" id="PF03551">
    <property type="entry name" value="PadR"/>
    <property type="match status" value="1"/>
</dbReference>
<accession>A0ABW5T2W8</accession>
<dbReference type="InterPro" id="IPR036388">
    <property type="entry name" value="WH-like_DNA-bd_sf"/>
</dbReference>
<dbReference type="InterPro" id="IPR052509">
    <property type="entry name" value="Metal_resp_DNA-bind_regulator"/>
</dbReference>
<protein>
    <submittedName>
        <fullName evidence="2">PadR family transcriptional regulator</fullName>
    </submittedName>
</protein>
<evidence type="ECO:0000313" key="3">
    <source>
        <dbReference type="Proteomes" id="UP001597520"/>
    </source>
</evidence>
<dbReference type="RefSeq" id="WP_380713591.1">
    <property type="nucleotide sequence ID" value="NZ_JBHUML010000003.1"/>
</dbReference>
<gene>
    <name evidence="2" type="ORF">ACFSUB_12525</name>
</gene>
<reference evidence="3" key="1">
    <citation type="journal article" date="2019" name="Int. J. Syst. Evol. Microbiol.">
        <title>The Global Catalogue of Microorganisms (GCM) 10K type strain sequencing project: providing services to taxonomists for standard genome sequencing and annotation.</title>
        <authorList>
            <consortium name="The Broad Institute Genomics Platform"/>
            <consortium name="The Broad Institute Genome Sequencing Center for Infectious Disease"/>
            <person name="Wu L."/>
            <person name="Ma J."/>
        </authorList>
    </citation>
    <scope>NUCLEOTIDE SEQUENCE [LARGE SCALE GENOMIC DNA]</scope>
    <source>
        <strain evidence="3">KCTC 33792</strain>
    </source>
</reference>
<dbReference type="Gene3D" id="1.10.10.10">
    <property type="entry name" value="Winged helix-like DNA-binding domain superfamily/Winged helix DNA-binding domain"/>
    <property type="match status" value="1"/>
</dbReference>
<keyword evidence="3" id="KW-1185">Reference proteome</keyword>
<comment type="caution">
    <text evidence="2">The sequence shown here is derived from an EMBL/GenBank/DDBJ whole genome shotgun (WGS) entry which is preliminary data.</text>
</comment>
<dbReference type="EMBL" id="JBHUML010000003">
    <property type="protein sequence ID" value="MFD2706293.1"/>
    <property type="molecule type" value="Genomic_DNA"/>
</dbReference>
<dbReference type="InterPro" id="IPR036390">
    <property type="entry name" value="WH_DNA-bd_sf"/>
</dbReference>
<dbReference type="Proteomes" id="UP001597520">
    <property type="component" value="Unassembled WGS sequence"/>
</dbReference>
<sequence>MDKEMMKGNIDLILLSLVADRDLYGYEMTKKLKSLSDEAYNMSEGTLYPALKRMEKKGWVTSYWSAPEGERRKKYYVITEEGGAELERKRRDWASLHDLLDKAGRAYDT</sequence>
<evidence type="ECO:0000313" key="2">
    <source>
        <dbReference type="EMBL" id="MFD2706293.1"/>
    </source>
</evidence>
<name>A0ABW5T2W8_9BACI</name>
<feature type="domain" description="Transcription regulator PadR N-terminal" evidence="1">
    <location>
        <begin position="14"/>
        <end position="87"/>
    </location>
</feature>
<proteinExistence type="predicted"/>
<organism evidence="2 3">
    <name type="scientific">Salibacterium lacus</name>
    <dbReference type="NCBI Taxonomy" id="1898109"/>
    <lineage>
        <taxon>Bacteria</taxon>
        <taxon>Bacillati</taxon>
        <taxon>Bacillota</taxon>
        <taxon>Bacilli</taxon>
        <taxon>Bacillales</taxon>
        <taxon>Bacillaceae</taxon>
    </lineage>
</organism>